<protein>
    <recommendedName>
        <fullName evidence="2">Reverse transcriptase domain-containing protein</fullName>
    </recommendedName>
</protein>
<dbReference type="PANTHER" id="PTHR43157">
    <property type="entry name" value="PHOSPHATIDYLINOSITOL-GLYCAN BIOSYNTHESIS CLASS F PROTEIN-RELATED"/>
    <property type="match status" value="1"/>
</dbReference>
<dbReference type="InterPro" id="IPR043502">
    <property type="entry name" value="DNA/RNA_pol_sf"/>
</dbReference>
<dbReference type="PRINTS" id="PR00081">
    <property type="entry name" value="GDHRDH"/>
</dbReference>
<dbReference type="InterPro" id="IPR036291">
    <property type="entry name" value="NAD(P)-bd_dom_sf"/>
</dbReference>
<keyword evidence="1" id="KW-0560">Oxidoreductase</keyword>
<dbReference type="Gene3D" id="3.40.50.720">
    <property type="entry name" value="NAD(P)-binding Rossmann-like Domain"/>
    <property type="match status" value="2"/>
</dbReference>
<dbReference type="SUPFAM" id="SSF51735">
    <property type="entry name" value="NAD(P)-binding Rossmann-fold domains"/>
    <property type="match status" value="1"/>
</dbReference>
<evidence type="ECO:0000259" key="2">
    <source>
        <dbReference type="PROSITE" id="PS50878"/>
    </source>
</evidence>
<dbReference type="PROSITE" id="PS50878">
    <property type="entry name" value="RT_POL"/>
    <property type="match status" value="1"/>
</dbReference>
<dbReference type="Pfam" id="PF00078">
    <property type="entry name" value="RVT_1"/>
    <property type="match status" value="1"/>
</dbReference>
<dbReference type="EMBL" id="JAJSOF020000031">
    <property type="protein sequence ID" value="KAJ4431236.1"/>
    <property type="molecule type" value="Genomic_DNA"/>
</dbReference>
<reference evidence="3 4" key="1">
    <citation type="journal article" date="2022" name="Allergy">
        <title>Genome assembly and annotation of Periplaneta americana reveal a comprehensive cockroach allergen profile.</title>
        <authorList>
            <person name="Wang L."/>
            <person name="Xiong Q."/>
            <person name="Saelim N."/>
            <person name="Wang L."/>
            <person name="Nong W."/>
            <person name="Wan A.T."/>
            <person name="Shi M."/>
            <person name="Liu X."/>
            <person name="Cao Q."/>
            <person name="Hui J.H.L."/>
            <person name="Sookrung N."/>
            <person name="Leung T.F."/>
            <person name="Tungtrongchitr A."/>
            <person name="Tsui S.K.W."/>
        </authorList>
    </citation>
    <scope>NUCLEOTIDE SEQUENCE [LARGE SCALE GENOMIC DNA]</scope>
    <source>
        <strain evidence="3">PWHHKU_190912</strain>
    </source>
</reference>
<dbReference type="Proteomes" id="UP001148838">
    <property type="component" value="Unassembled WGS sequence"/>
</dbReference>
<organism evidence="3 4">
    <name type="scientific">Periplaneta americana</name>
    <name type="common">American cockroach</name>
    <name type="synonym">Blatta americana</name>
    <dbReference type="NCBI Taxonomy" id="6978"/>
    <lineage>
        <taxon>Eukaryota</taxon>
        <taxon>Metazoa</taxon>
        <taxon>Ecdysozoa</taxon>
        <taxon>Arthropoda</taxon>
        <taxon>Hexapoda</taxon>
        <taxon>Insecta</taxon>
        <taxon>Pterygota</taxon>
        <taxon>Neoptera</taxon>
        <taxon>Polyneoptera</taxon>
        <taxon>Dictyoptera</taxon>
        <taxon>Blattodea</taxon>
        <taxon>Blattoidea</taxon>
        <taxon>Blattidae</taxon>
        <taxon>Blattinae</taxon>
        <taxon>Periplaneta</taxon>
    </lineage>
</organism>
<accession>A0ABQ8SBM3</accession>
<dbReference type="InterPro" id="IPR000477">
    <property type="entry name" value="RT_dom"/>
</dbReference>
<keyword evidence="4" id="KW-1185">Reference proteome</keyword>
<evidence type="ECO:0000313" key="4">
    <source>
        <dbReference type="Proteomes" id="UP001148838"/>
    </source>
</evidence>
<gene>
    <name evidence="3" type="ORF">ANN_19833</name>
</gene>
<dbReference type="InterPro" id="IPR002347">
    <property type="entry name" value="SDR_fam"/>
</dbReference>
<comment type="caution">
    <text evidence="3">The sequence shown here is derived from an EMBL/GenBank/DDBJ whole genome shotgun (WGS) entry which is preliminary data.</text>
</comment>
<evidence type="ECO:0000256" key="1">
    <source>
        <dbReference type="ARBA" id="ARBA00023002"/>
    </source>
</evidence>
<feature type="domain" description="Reverse transcriptase" evidence="2">
    <location>
        <begin position="1"/>
        <end position="140"/>
    </location>
</feature>
<dbReference type="InterPro" id="IPR043128">
    <property type="entry name" value="Rev_trsase/Diguanyl_cyclase"/>
</dbReference>
<dbReference type="Gene3D" id="3.30.70.270">
    <property type="match status" value="1"/>
</dbReference>
<proteinExistence type="predicted"/>
<evidence type="ECO:0000313" key="3">
    <source>
        <dbReference type="EMBL" id="KAJ4431236.1"/>
    </source>
</evidence>
<dbReference type="SUPFAM" id="SSF56672">
    <property type="entry name" value="DNA/RNA polymerases"/>
    <property type="match status" value="1"/>
</dbReference>
<name>A0ABQ8SBM3_PERAM</name>
<dbReference type="Pfam" id="PF00106">
    <property type="entry name" value="adh_short"/>
    <property type="match status" value="1"/>
</dbReference>
<dbReference type="PANTHER" id="PTHR43157:SF66">
    <property type="entry name" value="WW DOMAIN-CONTAINING OXIDOREDUCTASE-LIKE PROTEIN"/>
    <property type="match status" value="1"/>
</dbReference>
<sequence length="428" mass="47806">MCLSETYSRVRIGQFLSDAFPIHCGLKQGDALSPLLFNFALEYAIRKVQDNRQGLELNGLHQLLVYADDVNMLGENTQTIRENTEILLEASRAIGLEVNPEKTKYMIMSRDQNIVRNGNIKIGDLSFEEVEKFKYLGATVTNINDTREEIKRRINMGNACYYSVEKLYDQSAVQKSESIGKETARDLARRGTKVILACRDVDKGQKACEQIIASTGNPNVIVRHLDLSSLASVRKFANDIIKSESHLEILVNNAGAAGLGNKKRLMKKSAPSRIVMVSSIIHKYATFELDNLNSQSEKWIDDIKNFCCSKLANLLMANELSRRLKGTGVTVNSLHPGIVGTDLFRRLPSLVLSFTKILCNFFGKNPIEGAQTSIYLAVSEEVEGITGKYFADCKESSMSQTAMDEGLAKKLWEVSERLVGLKQEEMDL</sequence>